<dbReference type="SUPFAM" id="SSF54211">
    <property type="entry name" value="Ribosomal protein S5 domain 2-like"/>
    <property type="match status" value="2"/>
</dbReference>
<feature type="non-terminal residue" evidence="5">
    <location>
        <position position="510"/>
    </location>
</feature>
<dbReference type="Pfam" id="PF01138">
    <property type="entry name" value="RNase_PH"/>
    <property type="match status" value="2"/>
</dbReference>
<organism evidence="5 6">
    <name type="scientific">Ambispora leptoticha</name>
    <dbReference type="NCBI Taxonomy" id="144679"/>
    <lineage>
        <taxon>Eukaryota</taxon>
        <taxon>Fungi</taxon>
        <taxon>Fungi incertae sedis</taxon>
        <taxon>Mucoromycota</taxon>
        <taxon>Glomeromycotina</taxon>
        <taxon>Glomeromycetes</taxon>
        <taxon>Archaeosporales</taxon>
        <taxon>Ambisporaceae</taxon>
        <taxon>Ambispora</taxon>
    </lineage>
</organism>
<dbReference type="InterPro" id="IPR004088">
    <property type="entry name" value="KH_dom_type_1"/>
</dbReference>
<dbReference type="PANTHER" id="PTHR11252:SF0">
    <property type="entry name" value="POLYRIBONUCLEOTIDE NUCLEOTIDYLTRANSFERASE 1, MITOCHONDRIAL"/>
    <property type="match status" value="1"/>
</dbReference>
<dbReference type="PANTHER" id="PTHR11252">
    <property type="entry name" value="POLYRIBONUCLEOTIDE NUCLEOTIDYLTRANSFERASE"/>
    <property type="match status" value="1"/>
</dbReference>
<evidence type="ECO:0000313" key="5">
    <source>
        <dbReference type="EMBL" id="CAG8724303.1"/>
    </source>
</evidence>
<feature type="domain" description="K Homology" evidence="3">
    <location>
        <begin position="481"/>
        <end position="509"/>
    </location>
</feature>
<gene>
    <name evidence="5" type="ORF">ALEPTO_LOCUS12375</name>
</gene>
<dbReference type="EMBL" id="CAJVPS010027574">
    <property type="protein sequence ID" value="CAG8724303.1"/>
    <property type="molecule type" value="Genomic_DNA"/>
</dbReference>
<dbReference type="Pfam" id="PF00013">
    <property type="entry name" value="KH_1"/>
    <property type="match status" value="1"/>
</dbReference>
<dbReference type="SUPFAM" id="SSF54791">
    <property type="entry name" value="Eukaryotic type KH-domain (KH-domain type I)"/>
    <property type="match status" value="1"/>
</dbReference>
<dbReference type="Gene3D" id="3.30.230.70">
    <property type="entry name" value="GHMP Kinase, N-terminal domain"/>
    <property type="match status" value="3"/>
</dbReference>
<evidence type="ECO:0000259" key="3">
    <source>
        <dbReference type="Pfam" id="PF00013"/>
    </source>
</evidence>
<evidence type="ECO:0000313" key="6">
    <source>
        <dbReference type="Proteomes" id="UP000789508"/>
    </source>
</evidence>
<reference evidence="5" key="1">
    <citation type="submission" date="2021-06" db="EMBL/GenBank/DDBJ databases">
        <authorList>
            <person name="Kallberg Y."/>
            <person name="Tangrot J."/>
            <person name="Rosling A."/>
        </authorList>
    </citation>
    <scope>NUCLEOTIDE SEQUENCE</scope>
    <source>
        <strain evidence="5">FL130A</strain>
    </source>
</reference>
<comment type="caution">
    <text evidence="5">The sequence shown here is derived from an EMBL/GenBank/DDBJ whole genome shotgun (WGS) entry which is preliminary data.</text>
</comment>
<dbReference type="GO" id="GO:0003723">
    <property type="term" value="F:RNA binding"/>
    <property type="evidence" value="ECO:0007669"/>
    <property type="project" value="UniProtKB-UniRule"/>
</dbReference>
<dbReference type="GO" id="GO:0005829">
    <property type="term" value="C:cytosol"/>
    <property type="evidence" value="ECO:0007669"/>
    <property type="project" value="TreeGrafter"/>
</dbReference>
<dbReference type="SUPFAM" id="SSF55666">
    <property type="entry name" value="Ribonuclease PH domain 2-like"/>
    <property type="match status" value="2"/>
</dbReference>
<name>A0A9N9I8U8_9GLOM</name>
<dbReference type="GO" id="GO:0000176">
    <property type="term" value="C:nuclear exosome (RNase complex)"/>
    <property type="evidence" value="ECO:0007669"/>
    <property type="project" value="UniProtKB-ARBA"/>
</dbReference>
<dbReference type="InterPro" id="IPR020568">
    <property type="entry name" value="Ribosomal_Su5_D2-typ_SF"/>
</dbReference>
<feature type="domain" description="Exoribonuclease phosphorolytic" evidence="4">
    <location>
        <begin position="249"/>
        <end position="382"/>
    </location>
</feature>
<dbReference type="InterPro" id="IPR036612">
    <property type="entry name" value="KH_dom_type_1_sf"/>
</dbReference>
<dbReference type="GO" id="GO:0006402">
    <property type="term" value="P:mRNA catabolic process"/>
    <property type="evidence" value="ECO:0007669"/>
    <property type="project" value="InterPro"/>
</dbReference>
<dbReference type="InterPro" id="IPR027408">
    <property type="entry name" value="PNPase/RNase_PH_dom_sf"/>
</dbReference>
<evidence type="ECO:0000256" key="2">
    <source>
        <dbReference type="PROSITE-ProRule" id="PRU00117"/>
    </source>
</evidence>
<dbReference type="OrthoDB" id="437922at2759"/>
<dbReference type="Proteomes" id="UP000789508">
    <property type="component" value="Unassembled WGS sequence"/>
</dbReference>
<dbReference type="PROSITE" id="PS50084">
    <property type="entry name" value="KH_TYPE_1"/>
    <property type="match status" value="1"/>
</dbReference>
<proteinExistence type="predicted"/>
<sequence>KVVFEIDQLASKSDKSVICRYGNTTILTVLTLKKLTKSVNSFFPLTITFEEKFYAIGRIPNVFGKREGKPSYDAITAARLIDRSLRSFFSFPSQQEVQITNSVLSFDQECDPRIVTAVIVGKDEKGFICNPSDEKLDNSPLELIVSATEKKITMMEAGAHEISEAELEKAISFAHQEIQLLIGFFQHIANSLGVKKEKKDSKLEKNIKKEKKMKEVRQELTREYYAANPQLEEEFAKDLVRLDGRGADQIRPLEIQIDYLPNVHGSAVFARGETKVLSIITVGKISEKQLVDSIFNRFHKHFIHHYNFPSFAVNEIASYRSVSRREIGHGELVEKTFDYLIPSPETFPYTVRAVSEVLSSDGSSSQASVCATSLSLMATGIPLIRPAAGIALGLFEGQIYNDINGLEDKLGEMDFKIAGTEKGICSIQLDVKNQGISQELIKISFEKARQARLHLLKEMKSHIYHPRPNLPTQVIKCRCFYVEKEKIGLIIGPRGKTINQLTEETGSTIE</sequence>
<protein>
    <submittedName>
        <fullName evidence="5">4130_t:CDS:1</fullName>
    </submittedName>
</protein>
<dbReference type="GO" id="GO:0004654">
    <property type="term" value="F:polyribonucleotide nucleotidyltransferase activity"/>
    <property type="evidence" value="ECO:0007669"/>
    <property type="project" value="InterPro"/>
</dbReference>
<feature type="domain" description="Exoribonuclease phosphorolytic" evidence="4">
    <location>
        <begin position="3"/>
        <end position="119"/>
    </location>
</feature>
<feature type="non-terminal residue" evidence="5">
    <location>
        <position position="1"/>
    </location>
</feature>
<keyword evidence="1 2" id="KW-0694">RNA-binding</keyword>
<dbReference type="InterPro" id="IPR012162">
    <property type="entry name" value="PNPase"/>
</dbReference>
<dbReference type="Gene3D" id="3.30.1370.10">
    <property type="entry name" value="K Homology domain, type 1"/>
    <property type="match status" value="1"/>
</dbReference>
<dbReference type="InterPro" id="IPR001247">
    <property type="entry name" value="ExoRNase_PH_dom1"/>
</dbReference>
<dbReference type="InterPro" id="IPR036345">
    <property type="entry name" value="ExoRNase_PH_dom2_sf"/>
</dbReference>
<dbReference type="GO" id="GO:0000175">
    <property type="term" value="F:3'-5'-RNA exonuclease activity"/>
    <property type="evidence" value="ECO:0007669"/>
    <property type="project" value="TreeGrafter"/>
</dbReference>
<evidence type="ECO:0000256" key="1">
    <source>
        <dbReference type="ARBA" id="ARBA00022884"/>
    </source>
</evidence>
<accession>A0A9N9I8U8</accession>
<evidence type="ECO:0000259" key="4">
    <source>
        <dbReference type="Pfam" id="PF01138"/>
    </source>
</evidence>
<keyword evidence="6" id="KW-1185">Reference proteome</keyword>
<dbReference type="AlphaFoldDB" id="A0A9N9I8U8"/>